<evidence type="ECO:0000313" key="4">
    <source>
        <dbReference type="Proteomes" id="UP000238153"/>
    </source>
</evidence>
<dbReference type="GO" id="GO:0005576">
    <property type="term" value="C:extracellular region"/>
    <property type="evidence" value="ECO:0007669"/>
    <property type="project" value="UniProtKB-SubCell"/>
</dbReference>
<organism evidence="3 4">
    <name type="scientific">Staphylococcus haemolyticus</name>
    <dbReference type="NCBI Taxonomy" id="1283"/>
    <lineage>
        <taxon>Bacteria</taxon>
        <taxon>Bacillati</taxon>
        <taxon>Bacillota</taxon>
        <taxon>Bacilli</taxon>
        <taxon>Bacillales</taxon>
        <taxon>Staphylococcaceae</taxon>
        <taxon>Staphylococcus</taxon>
    </lineage>
</organism>
<evidence type="ECO:0000256" key="2">
    <source>
        <dbReference type="ARBA" id="ARBA00022525"/>
    </source>
</evidence>
<dbReference type="PRINTS" id="PR00313">
    <property type="entry name" value="CABNDNGRPT"/>
</dbReference>
<comment type="subcellular location">
    <subcellularLocation>
        <location evidence="1">Secreted</location>
    </subcellularLocation>
</comment>
<feature type="non-terminal residue" evidence="3">
    <location>
        <position position="146"/>
    </location>
</feature>
<dbReference type="Proteomes" id="UP000238153">
    <property type="component" value="Unassembled WGS sequence"/>
</dbReference>
<dbReference type="InterPro" id="IPR001343">
    <property type="entry name" value="Hemolysn_Ca-bd"/>
</dbReference>
<dbReference type="Pfam" id="PF00353">
    <property type="entry name" value="HemolysinCabind"/>
    <property type="match status" value="2"/>
</dbReference>
<keyword evidence="2" id="KW-0964">Secreted</keyword>
<dbReference type="SUPFAM" id="SSF51120">
    <property type="entry name" value="beta-Roll"/>
    <property type="match status" value="1"/>
</dbReference>
<evidence type="ECO:0000313" key="3">
    <source>
        <dbReference type="EMBL" id="PPJ69368.1"/>
    </source>
</evidence>
<evidence type="ECO:0000256" key="1">
    <source>
        <dbReference type="ARBA" id="ARBA00004613"/>
    </source>
</evidence>
<dbReference type="AlphaFoldDB" id="A0A7Z1MYY1"/>
<dbReference type="EMBL" id="PGWX01000553">
    <property type="protein sequence ID" value="PPJ69368.1"/>
    <property type="molecule type" value="Genomic_DNA"/>
</dbReference>
<protein>
    <submittedName>
        <fullName evidence="3">Hemolysin</fullName>
    </submittedName>
</protein>
<proteinExistence type="predicted"/>
<dbReference type="PANTHER" id="PTHR38340:SF1">
    <property type="entry name" value="S-LAYER PROTEIN"/>
    <property type="match status" value="1"/>
</dbReference>
<comment type="caution">
    <text evidence="3">The sequence shown here is derived from an EMBL/GenBank/DDBJ whole genome shotgun (WGS) entry which is preliminary data.</text>
</comment>
<gene>
    <name evidence="3" type="ORF">CV019_14200</name>
</gene>
<dbReference type="Gene3D" id="2.150.10.10">
    <property type="entry name" value="Serralysin-like metalloprotease, C-terminal"/>
    <property type="match status" value="2"/>
</dbReference>
<dbReference type="PROSITE" id="PS00330">
    <property type="entry name" value="HEMOLYSIN_CALCIUM"/>
    <property type="match status" value="2"/>
</dbReference>
<sequence length="146" mass="14527">LNGAAATNNMIITGGAGADIITGGSGDDIITGGAGQDILKGGAGNDQIIGVLDGGVLTGGAGNDRIYGGLGADRLLGGAGKDRFVWRDLAEGGDTVRDFEQGVDRLVVAGRAVGGLTSVDDSNFSSNANGVAIDANDRFLYAQDSR</sequence>
<name>A0A7Z1MYY1_STAHA</name>
<dbReference type="InterPro" id="IPR018511">
    <property type="entry name" value="Hemolysin-typ_Ca-bd_CS"/>
</dbReference>
<dbReference type="InterPro" id="IPR050557">
    <property type="entry name" value="RTX_toxin/Mannuronan_C5-epim"/>
</dbReference>
<accession>A0A7Z1MYY1</accession>
<feature type="non-terminal residue" evidence="3">
    <location>
        <position position="1"/>
    </location>
</feature>
<dbReference type="GO" id="GO:0005509">
    <property type="term" value="F:calcium ion binding"/>
    <property type="evidence" value="ECO:0007669"/>
    <property type="project" value="InterPro"/>
</dbReference>
<dbReference type="InterPro" id="IPR011049">
    <property type="entry name" value="Serralysin-like_metalloprot_C"/>
</dbReference>
<reference evidence="3 4" key="1">
    <citation type="submission" date="2017-11" db="EMBL/GenBank/DDBJ databases">
        <authorList>
            <person name="Founou R.C."/>
            <person name="Founou L."/>
            <person name="Allam M."/>
            <person name="Ismail A."/>
            <person name="Essack S.Y."/>
        </authorList>
    </citation>
    <scope>NUCLEOTIDE SEQUENCE [LARGE SCALE GENOMIC DNA]</scope>
    <source>
        <strain evidence="3 4">G811N2B1</strain>
    </source>
</reference>
<dbReference type="PANTHER" id="PTHR38340">
    <property type="entry name" value="S-LAYER PROTEIN"/>
    <property type="match status" value="1"/>
</dbReference>